<keyword evidence="7" id="KW-0378">Hydrolase</keyword>
<evidence type="ECO:0000256" key="7">
    <source>
        <dbReference type="ARBA" id="ARBA00022801"/>
    </source>
</evidence>
<dbReference type="GO" id="GO:0008360">
    <property type="term" value="P:regulation of cell shape"/>
    <property type="evidence" value="ECO:0007669"/>
    <property type="project" value="UniProtKB-KW"/>
</dbReference>
<evidence type="ECO:0000256" key="16">
    <source>
        <dbReference type="SAM" id="MobiDB-lite"/>
    </source>
</evidence>
<dbReference type="InterPro" id="IPR012338">
    <property type="entry name" value="Beta-lactam/transpept-like"/>
</dbReference>
<comment type="caution">
    <text evidence="20">The sequence shown here is derived from an EMBL/GenBank/DDBJ whole genome shotgun (WGS) entry which is preliminary data.</text>
</comment>
<evidence type="ECO:0000256" key="10">
    <source>
        <dbReference type="ARBA" id="ARBA00022989"/>
    </source>
</evidence>
<protein>
    <submittedName>
        <fullName evidence="20">Penicillin-binding protein</fullName>
    </submittedName>
</protein>
<evidence type="ECO:0000256" key="6">
    <source>
        <dbReference type="ARBA" id="ARBA00022692"/>
    </source>
</evidence>
<feature type="domain" description="Glycosyl transferase family 51" evidence="19">
    <location>
        <begin position="106"/>
        <end position="291"/>
    </location>
</feature>
<keyword evidence="4" id="KW-0328">Glycosyltransferase</keyword>
<feature type="domain" description="Penicillin-binding protein transpeptidase" evidence="18">
    <location>
        <begin position="431"/>
        <end position="670"/>
    </location>
</feature>
<dbReference type="Gene3D" id="3.90.1310.40">
    <property type="match status" value="1"/>
</dbReference>
<comment type="catalytic activity">
    <reaction evidence="14">
        <text>Preferential cleavage: (Ac)2-L-Lys-D-Ala-|-D-Ala. Also transpeptidation of peptidyl-alanyl moieties that are N-acyl substituents of D-alanine.</text>
        <dbReference type="EC" id="3.4.16.4"/>
    </reaction>
</comment>
<keyword evidence="12" id="KW-0511">Multifunctional enzyme</keyword>
<dbReference type="GO" id="GO:0071555">
    <property type="term" value="P:cell wall organization"/>
    <property type="evidence" value="ECO:0007669"/>
    <property type="project" value="UniProtKB-KW"/>
</dbReference>
<dbReference type="InterPro" id="IPR001264">
    <property type="entry name" value="Glyco_trans_51"/>
</dbReference>
<dbReference type="Pfam" id="PF00912">
    <property type="entry name" value="Transgly"/>
    <property type="match status" value="1"/>
</dbReference>
<dbReference type="GO" id="GO:0009002">
    <property type="term" value="F:serine-type D-Ala-D-Ala carboxypeptidase activity"/>
    <property type="evidence" value="ECO:0007669"/>
    <property type="project" value="UniProtKB-EC"/>
</dbReference>
<evidence type="ECO:0000256" key="9">
    <source>
        <dbReference type="ARBA" id="ARBA00022984"/>
    </source>
</evidence>
<gene>
    <name evidence="20" type="ORF">E1I69_02905</name>
</gene>
<evidence type="ECO:0000256" key="12">
    <source>
        <dbReference type="ARBA" id="ARBA00023268"/>
    </source>
</evidence>
<evidence type="ECO:0000256" key="14">
    <source>
        <dbReference type="ARBA" id="ARBA00034000"/>
    </source>
</evidence>
<dbReference type="GO" id="GO:0008955">
    <property type="term" value="F:peptidoglycan glycosyltransferase activity"/>
    <property type="evidence" value="ECO:0007669"/>
    <property type="project" value="UniProtKB-EC"/>
</dbReference>
<comment type="catalytic activity">
    <reaction evidence="15">
        <text>[GlcNAc-(1-&gt;4)-Mur2Ac(oyl-L-Ala-gamma-D-Glu-L-Lys-D-Ala-D-Ala)](n)-di-trans,octa-cis-undecaprenyl diphosphate + beta-D-GlcNAc-(1-&gt;4)-Mur2Ac(oyl-L-Ala-gamma-D-Glu-L-Lys-D-Ala-D-Ala)-di-trans,octa-cis-undecaprenyl diphosphate = [GlcNAc-(1-&gt;4)-Mur2Ac(oyl-L-Ala-gamma-D-Glu-L-Lys-D-Ala-D-Ala)](n+1)-di-trans,octa-cis-undecaprenyl diphosphate + di-trans,octa-cis-undecaprenyl diphosphate + H(+)</text>
        <dbReference type="Rhea" id="RHEA:23708"/>
        <dbReference type="Rhea" id="RHEA-COMP:9602"/>
        <dbReference type="Rhea" id="RHEA-COMP:9603"/>
        <dbReference type="ChEBI" id="CHEBI:15378"/>
        <dbReference type="ChEBI" id="CHEBI:58405"/>
        <dbReference type="ChEBI" id="CHEBI:60033"/>
        <dbReference type="ChEBI" id="CHEBI:78435"/>
        <dbReference type="EC" id="2.4.99.28"/>
    </reaction>
</comment>
<name>A0A4V3V8H2_9BACI</name>
<keyword evidence="10 17" id="KW-1133">Transmembrane helix</keyword>
<dbReference type="Gene3D" id="1.10.3810.10">
    <property type="entry name" value="Biosynthetic peptidoglycan transglycosylase-like"/>
    <property type="match status" value="1"/>
</dbReference>
<keyword evidence="21" id="KW-1185">Reference proteome</keyword>
<evidence type="ECO:0000313" key="21">
    <source>
        <dbReference type="Proteomes" id="UP000306477"/>
    </source>
</evidence>
<evidence type="ECO:0000259" key="19">
    <source>
        <dbReference type="Pfam" id="PF00912"/>
    </source>
</evidence>
<dbReference type="EMBL" id="SLUB01000003">
    <property type="protein sequence ID" value="THE14783.1"/>
    <property type="molecule type" value="Genomic_DNA"/>
</dbReference>
<evidence type="ECO:0000256" key="2">
    <source>
        <dbReference type="ARBA" id="ARBA00022645"/>
    </source>
</evidence>
<keyword evidence="1" id="KW-1003">Cell membrane</keyword>
<keyword evidence="11 17" id="KW-0472">Membrane</keyword>
<keyword evidence="3" id="KW-0645">Protease</keyword>
<evidence type="ECO:0000313" key="20">
    <source>
        <dbReference type="EMBL" id="THE14783.1"/>
    </source>
</evidence>
<evidence type="ECO:0000256" key="13">
    <source>
        <dbReference type="ARBA" id="ARBA00023316"/>
    </source>
</evidence>
<dbReference type="PANTHER" id="PTHR32282">
    <property type="entry name" value="BINDING PROTEIN TRANSPEPTIDASE, PUTATIVE-RELATED"/>
    <property type="match status" value="1"/>
</dbReference>
<proteinExistence type="predicted"/>
<dbReference type="GO" id="GO:0030288">
    <property type="term" value="C:outer membrane-bounded periplasmic space"/>
    <property type="evidence" value="ECO:0007669"/>
    <property type="project" value="TreeGrafter"/>
</dbReference>
<organism evidence="20 21">
    <name type="scientific">Bacillus timonensis</name>
    <dbReference type="NCBI Taxonomy" id="1033734"/>
    <lineage>
        <taxon>Bacteria</taxon>
        <taxon>Bacillati</taxon>
        <taxon>Bacillota</taxon>
        <taxon>Bacilli</taxon>
        <taxon>Bacillales</taxon>
        <taxon>Bacillaceae</taxon>
        <taxon>Bacillus</taxon>
    </lineage>
</organism>
<keyword evidence="5" id="KW-0808">Transferase</keyword>
<evidence type="ECO:0000256" key="15">
    <source>
        <dbReference type="ARBA" id="ARBA00049902"/>
    </source>
</evidence>
<keyword evidence="8" id="KW-0133">Cell shape</keyword>
<evidence type="ECO:0000256" key="4">
    <source>
        <dbReference type="ARBA" id="ARBA00022676"/>
    </source>
</evidence>
<dbReference type="GO" id="GO:0006508">
    <property type="term" value="P:proteolysis"/>
    <property type="evidence" value="ECO:0007669"/>
    <property type="project" value="UniProtKB-KW"/>
</dbReference>
<dbReference type="Gene3D" id="3.40.710.10">
    <property type="entry name" value="DD-peptidase/beta-lactamase superfamily"/>
    <property type="match status" value="1"/>
</dbReference>
<evidence type="ECO:0000256" key="17">
    <source>
        <dbReference type="SAM" id="Phobius"/>
    </source>
</evidence>
<dbReference type="RefSeq" id="WP_136378135.1">
    <property type="nucleotide sequence ID" value="NZ_SLUB01000003.1"/>
</dbReference>
<feature type="compositionally biased region" description="Gly residues" evidence="16">
    <location>
        <begin position="960"/>
        <end position="971"/>
    </location>
</feature>
<dbReference type="Gene3D" id="2.60.40.10">
    <property type="entry name" value="Immunoglobulins"/>
    <property type="match status" value="1"/>
</dbReference>
<evidence type="ECO:0000256" key="8">
    <source>
        <dbReference type="ARBA" id="ARBA00022960"/>
    </source>
</evidence>
<evidence type="ECO:0000259" key="18">
    <source>
        <dbReference type="Pfam" id="PF00905"/>
    </source>
</evidence>
<dbReference type="GO" id="GO:0009252">
    <property type="term" value="P:peptidoglycan biosynthetic process"/>
    <property type="evidence" value="ECO:0007669"/>
    <property type="project" value="UniProtKB-KW"/>
</dbReference>
<dbReference type="PANTHER" id="PTHR32282:SF32">
    <property type="entry name" value="PENICILLIN-BINDING PROTEIN 2A"/>
    <property type="match status" value="1"/>
</dbReference>
<evidence type="ECO:0000256" key="1">
    <source>
        <dbReference type="ARBA" id="ARBA00022475"/>
    </source>
</evidence>
<evidence type="ECO:0000256" key="3">
    <source>
        <dbReference type="ARBA" id="ARBA00022670"/>
    </source>
</evidence>
<dbReference type="GO" id="GO:0008658">
    <property type="term" value="F:penicillin binding"/>
    <property type="evidence" value="ECO:0007669"/>
    <property type="project" value="InterPro"/>
</dbReference>
<accession>A0A4V3V8H2</accession>
<feature type="region of interest" description="Disordered" evidence="16">
    <location>
        <begin position="927"/>
        <end position="971"/>
    </location>
</feature>
<feature type="transmembrane region" description="Helical" evidence="17">
    <location>
        <begin position="43"/>
        <end position="70"/>
    </location>
</feature>
<dbReference type="SUPFAM" id="SSF53955">
    <property type="entry name" value="Lysozyme-like"/>
    <property type="match status" value="1"/>
</dbReference>
<reference evidence="20 21" key="1">
    <citation type="journal article" date="2019" name="Indoor Air">
        <title>Impacts of indoor surface finishes on bacterial viability.</title>
        <authorList>
            <person name="Hu J."/>
            <person name="Maamar S.B."/>
            <person name="Glawe A.J."/>
            <person name="Gottel N."/>
            <person name="Gilbert J.A."/>
            <person name="Hartmann E.M."/>
        </authorList>
    </citation>
    <scope>NUCLEOTIDE SEQUENCE [LARGE SCALE GENOMIC DNA]</scope>
    <source>
        <strain evidence="20 21">AF060A6</strain>
    </source>
</reference>
<keyword evidence="2" id="KW-0121">Carboxypeptidase</keyword>
<sequence>MNFKKSQLFEKINSFWQRVTSNKVAKAITGKKTRKGVRVTYGVVWNLFLLFFIITILGLGFAGGAGAGYFASLVKDEPVRDYESLQKDIYNYEENTEVYFANDIYLGQLRADLQREEVSLDEISQYVKDAVIATEDQYFYKHNGVVPKSILRAIVQDVTNSPIQTGGSTLTQQLIKNQILSNEVSFDRKAKEILIALRLEKFFDKNEILEAYLNIIPYGRNSSGRNIAGVQTAAQGIFGVDAKDLNLPQAAFIAGLPQNPYVYTPFSNQGGKVKENIEPGLNRMKTVLERMLTGGFITQQQYEEALAYDVRANFAPPKSEPTEKYPWLTAEVEKRARDILMKKLAKDDGYEEKDLEENKELQSHYHEIADKNLRQNGYKIHTTIDKEIFDTMQEVVKNYQYFGPDQPEDKVIDTETGEKEKVMEPEETGSVLIENSTGKIISFVAGRDFEREQTNHALSPRPNGSTMKPLLDYAPAMELGLVQPGSVIADVKFSYGNYTPQNVGGKFDFDGLMSVRHALQISKNIPAIKTYLKAFDQRPITFLEKMGFTSLVEQDYHAPALAIGGMTYGVSVEENVNAFATFANEGKFIDAYMIDKIVTNDGEIVYEHESEPVDVFSPQTAYLTIDMMRDVINGGTASSLNGYLKFKADWAGKTGTTNFTHDVWFVATNPNVTFGLWMGYDTPKSIPPSYKGLSYSRRSTLLWAQQMNAVYDIRPELVQPKENFKMPGGIVSRSYCGISGLLPSDLCREAGLVQSDIYNAKYVPTKVDDNLVKGKYIEVDGKAYRVPASAPQEFVQEGIMIKKEFLEEHDLKDSKAIEQLLPKNNRWKNLVITETEELKDNGSVPSQVNGASISSGILRWAKHEHNDVIGYRVYGAANFTADFKKIGSIPATKDLQFNVGNSVGAYYVTAVDVTGKETPLANSVLVKNGDYKPEPEVEVVTPPAEEGNDKDNKGDNGNKGNNGNGNDKGGN</sequence>
<dbReference type="InterPro" id="IPR036950">
    <property type="entry name" value="PBP_transglycosylase"/>
</dbReference>
<dbReference type="AlphaFoldDB" id="A0A4V3V8H2"/>
<dbReference type="Pfam" id="PF00905">
    <property type="entry name" value="Transpeptidase"/>
    <property type="match status" value="1"/>
</dbReference>
<evidence type="ECO:0000256" key="11">
    <source>
        <dbReference type="ARBA" id="ARBA00023136"/>
    </source>
</evidence>
<keyword evidence="13" id="KW-0961">Cell wall biogenesis/degradation</keyword>
<dbReference type="InterPro" id="IPR050396">
    <property type="entry name" value="Glycosyltr_51/Transpeptidase"/>
</dbReference>
<dbReference type="STRING" id="1033734.GCA_000285535_03820"/>
<evidence type="ECO:0000256" key="5">
    <source>
        <dbReference type="ARBA" id="ARBA00022679"/>
    </source>
</evidence>
<feature type="compositionally biased region" description="Basic and acidic residues" evidence="16">
    <location>
        <begin position="947"/>
        <end position="956"/>
    </location>
</feature>
<keyword evidence="6 17" id="KW-0812">Transmembrane</keyword>
<dbReference type="InterPro" id="IPR023346">
    <property type="entry name" value="Lysozyme-like_dom_sf"/>
</dbReference>
<dbReference type="Proteomes" id="UP000306477">
    <property type="component" value="Unassembled WGS sequence"/>
</dbReference>
<dbReference type="InterPro" id="IPR013783">
    <property type="entry name" value="Ig-like_fold"/>
</dbReference>
<keyword evidence="9" id="KW-0573">Peptidoglycan synthesis</keyword>
<dbReference type="SUPFAM" id="SSF56601">
    <property type="entry name" value="beta-lactamase/transpeptidase-like"/>
    <property type="match status" value="1"/>
</dbReference>
<dbReference type="InterPro" id="IPR001460">
    <property type="entry name" value="PCN-bd_Tpept"/>
</dbReference>
<dbReference type="OrthoDB" id="9766909at2"/>